<dbReference type="eggNOG" id="COG0225">
    <property type="taxonomic scope" value="Bacteria"/>
</dbReference>
<dbReference type="Pfam" id="PF01641">
    <property type="entry name" value="SelR"/>
    <property type="match status" value="1"/>
</dbReference>
<evidence type="ECO:0000256" key="5">
    <source>
        <dbReference type="ARBA" id="ARBA00024679"/>
    </source>
</evidence>
<comment type="similarity">
    <text evidence="9">Belongs to the MsrA Met sulfoxide reductase family.</text>
</comment>
<dbReference type="SUPFAM" id="SSF51316">
    <property type="entry name" value="Mss4-like"/>
    <property type="match status" value="1"/>
</dbReference>
<dbReference type="SUPFAM" id="SSF55068">
    <property type="entry name" value="Peptide methionine sulfoxide reductase"/>
    <property type="match status" value="1"/>
</dbReference>
<dbReference type="KEGG" id="mcr:MCFN_02655"/>
<evidence type="ECO:0000256" key="9">
    <source>
        <dbReference type="HAMAP-Rule" id="MF_01401"/>
    </source>
</evidence>
<comment type="similarity">
    <text evidence="2">In the N-terminal section; belongs to the MsrA Met sulfoxide reductase family.</text>
</comment>
<dbReference type="HAMAP" id="MF_01401">
    <property type="entry name" value="MsrA"/>
    <property type="match status" value="1"/>
</dbReference>
<evidence type="ECO:0000313" key="11">
    <source>
        <dbReference type="Proteomes" id="UP000027088"/>
    </source>
</evidence>
<keyword evidence="4" id="KW-0511">Multifunctional enzyme</keyword>
<evidence type="ECO:0000256" key="3">
    <source>
        <dbReference type="ARBA" id="ARBA00023002"/>
    </source>
</evidence>
<keyword evidence="3 9" id="KW-0560">Oxidoreductase</keyword>
<evidence type="ECO:0000256" key="7">
    <source>
        <dbReference type="ARBA" id="ARBA00048488"/>
    </source>
</evidence>
<dbReference type="PROSITE" id="PS51790">
    <property type="entry name" value="MSRB"/>
    <property type="match status" value="1"/>
</dbReference>
<dbReference type="Gene3D" id="3.30.1060.10">
    <property type="entry name" value="Peptide methionine sulphoxide reductase MsrA"/>
    <property type="match status" value="1"/>
</dbReference>
<dbReference type="RefSeq" id="WP_038562041.1">
    <property type="nucleotide sequence ID" value="NZ_AP018940.1"/>
</dbReference>
<dbReference type="EC" id="1.8.4.11" evidence="9"/>
<protein>
    <recommendedName>
        <fullName evidence="9">Peptide methionine sulfoxide reductase MsrA</fullName>
        <shortName evidence="9">Protein-methionine-S-oxide reductase</shortName>
        <ecNumber evidence="9">1.8.4.11</ecNumber>
    </recommendedName>
    <alternativeName>
        <fullName evidence="9">Peptide-methionine (S)-S-oxide reductase</fullName>
        <shortName evidence="9">Peptide Met(O) reductase</shortName>
    </alternativeName>
</protein>
<evidence type="ECO:0000256" key="6">
    <source>
        <dbReference type="ARBA" id="ARBA00047806"/>
    </source>
</evidence>
<dbReference type="GO" id="GO:0008113">
    <property type="term" value="F:peptide-methionine (S)-S-oxide reductase activity"/>
    <property type="evidence" value="ECO:0007669"/>
    <property type="project" value="UniProtKB-UniRule"/>
</dbReference>
<dbReference type="OrthoDB" id="4174719at2"/>
<feature type="active site" evidence="9">
    <location>
        <position position="11"/>
    </location>
</feature>
<dbReference type="GO" id="GO:0033743">
    <property type="term" value="F:peptide-methionine (R)-S-oxide reductase activity"/>
    <property type="evidence" value="ECO:0007669"/>
    <property type="project" value="UniProtKB-EC"/>
</dbReference>
<organism evidence="10 11">
    <name type="scientific">Mycoplasmopsis californica</name>
    <dbReference type="NCBI Taxonomy" id="2113"/>
    <lineage>
        <taxon>Bacteria</taxon>
        <taxon>Bacillati</taxon>
        <taxon>Mycoplasmatota</taxon>
        <taxon>Mycoplasmoidales</taxon>
        <taxon>Metamycoplasmataceae</taxon>
        <taxon>Mycoplasmopsis</taxon>
    </lineage>
</organism>
<dbReference type="NCBIfam" id="TIGR00357">
    <property type="entry name" value="peptide-methionine (R)-S-oxide reductase MsrB"/>
    <property type="match status" value="1"/>
</dbReference>
<dbReference type="InterPro" id="IPR002579">
    <property type="entry name" value="Met_Sox_Rdtase_MsrB_dom"/>
</dbReference>
<dbReference type="EMBL" id="CP007521">
    <property type="protein sequence ID" value="AIA29653.1"/>
    <property type="molecule type" value="Genomic_DNA"/>
</dbReference>
<dbReference type="InterPro" id="IPR011057">
    <property type="entry name" value="Mss4-like_sf"/>
</dbReference>
<accession>A0A059XS69</accession>
<evidence type="ECO:0000256" key="1">
    <source>
        <dbReference type="ARBA" id="ARBA00008076"/>
    </source>
</evidence>
<comment type="function">
    <text evidence="5 9">Has an important function as a repair enzyme for proteins that have been inactivated by oxidation. Catalyzes the reversible oxidation-reduction of methionine sulfoxide in proteins to methionine.</text>
</comment>
<name>A0A059XS69_9BACT</name>
<dbReference type="PANTHER" id="PTHR10173">
    <property type="entry name" value="METHIONINE SULFOXIDE REDUCTASE"/>
    <property type="match status" value="1"/>
</dbReference>
<dbReference type="InterPro" id="IPR028427">
    <property type="entry name" value="Met_Sox_Rdtase_MsrB"/>
</dbReference>
<dbReference type="Proteomes" id="UP000027088">
    <property type="component" value="Chromosome"/>
</dbReference>
<evidence type="ECO:0000313" key="10">
    <source>
        <dbReference type="EMBL" id="AIA29653.1"/>
    </source>
</evidence>
<dbReference type="GO" id="GO:0006979">
    <property type="term" value="P:response to oxidative stress"/>
    <property type="evidence" value="ECO:0007669"/>
    <property type="project" value="InterPro"/>
</dbReference>
<dbReference type="InterPro" id="IPR002569">
    <property type="entry name" value="Met_Sox_Rdtase_MsrA_dom"/>
</dbReference>
<dbReference type="eggNOG" id="COG0229">
    <property type="taxonomic scope" value="Bacteria"/>
</dbReference>
<reference evidence="10 11" key="1">
    <citation type="journal article" date="2014" name="Genome Announc.">
        <title>Complete Genome Sequence of the Bovine Mastitis Pathogen Mycoplasma californicum Strain ST-6T (ATCC 33461T).</title>
        <authorList>
            <person name="Calcutt M.J."/>
            <person name="Foecking M.F."/>
            <person name="Fox L.K."/>
        </authorList>
    </citation>
    <scope>NUCLEOTIDE SEQUENCE [LARGE SCALE GENOMIC DNA]</scope>
    <source>
        <strain evidence="10 11">ST-6</strain>
    </source>
</reference>
<sequence>MNKNIYLAGGCFWGVQAYFSRLNGVINTSSGYANGIDENATYKNLKNSLHAEAVKVEFDSTIISVEELVVHLFRLIEPDSLNKQGNDIGTQYRTGVYYEDQNDRLIIEAIFNKFKRKYAKFYVELEPLKHFIPAEEYHQDYLEKNPNGYCHINLNVDYKLNDGELNLIKQARKEMTLTQLSYDVLKNSATERPHTSELNSEYRKGIYIEKITGEALFSSSTKFDAGCGWPSFSEPIQSESVQYLDDTSYNMYRIEVRSGQGDHHLGHVFNDGPKEMGGKRYCINGAALEFIPLEEMDEKGYSEYKKYVK</sequence>
<proteinExistence type="inferred from homology"/>
<dbReference type="Gene3D" id="2.170.150.20">
    <property type="entry name" value="Peptide methionine sulfoxide reductase"/>
    <property type="match status" value="1"/>
</dbReference>
<gene>
    <name evidence="10" type="primary">msrAB</name>
    <name evidence="9" type="synonym">msrA</name>
    <name evidence="10" type="ORF">MCFN_02655</name>
</gene>
<dbReference type="AlphaFoldDB" id="A0A059XS69"/>
<dbReference type="NCBIfam" id="TIGR00401">
    <property type="entry name" value="msrA"/>
    <property type="match status" value="1"/>
</dbReference>
<comment type="catalytic activity">
    <reaction evidence="6 9">
        <text>L-methionyl-[protein] + [thioredoxin]-disulfide + H2O = L-methionyl-(S)-S-oxide-[protein] + [thioredoxin]-dithiol</text>
        <dbReference type="Rhea" id="RHEA:14217"/>
        <dbReference type="Rhea" id="RHEA-COMP:10698"/>
        <dbReference type="Rhea" id="RHEA-COMP:10700"/>
        <dbReference type="Rhea" id="RHEA-COMP:12313"/>
        <dbReference type="Rhea" id="RHEA-COMP:12315"/>
        <dbReference type="ChEBI" id="CHEBI:15377"/>
        <dbReference type="ChEBI" id="CHEBI:16044"/>
        <dbReference type="ChEBI" id="CHEBI:29950"/>
        <dbReference type="ChEBI" id="CHEBI:44120"/>
        <dbReference type="ChEBI" id="CHEBI:50058"/>
        <dbReference type="EC" id="1.8.4.11"/>
    </reaction>
</comment>
<dbReference type="GO" id="GO:0005737">
    <property type="term" value="C:cytoplasm"/>
    <property type="evidence" value="ECO:0007669"/>
    <property type="project" value="TreeGrafter"/>
</dbReference>
<comment type="catalytic activity">
    <reaction evidence="7">
        <text>L-methionyl-[protein] + [thioredoxin]-disulfide + H2O = L-methionyl-(R)-S-oxide-[protein] + [thioredoxin]-dithiol</text>
        <dbReference type="Rhea" id="RHEA:24164"/>
        <dbReference type="Rhea" id="RHEA-COMP:10698"/>
        <dbReference type="Rhea" id="RHEA-COMP:10700"/>
        <dbReference type="Rhea" id="RHEA-COMP:12313"/>
        <dbReference type="Rhea" id="RHEA-COMP:12314"/>
        <dbReference type="ChEBI" id="CHEBI:15377"/>
        <dbReference type="ChEBI" id="CHEBI:16044"/>
        <dbReference type="ChEBI" id="CHEBI:29950"/>
        <dbReference type="ChEBI" id="CHEBI:45764"/>
        <dbReference type="ChEBI" id="CHEBI:50058"/>
        <dbReference type="EC" id="1.8.4.12"/>
    </reaction>
</comment>
<keyword evidence="11" id="KW-1185">Reference proteome</keyword>
<dbReference type="GO" id="GO:0030091">
    <property type="term" value="P:protein repair"/>
    <property type="evidence" value="ECO:0007669"/>
    <property type="project" value="InterPro"/>
</dbReference>
<comment type="similarity">
    <text evidence="1">In the C-terminal section; belongs to the MsrB Met sulfoxide reductase family.</text>
</comment>
<evidence type="ECO:0000256" key="4">
    <source>
        <dbReference type="ARBA" id="ARBA00023268"/>
    </source>
</evidence>
<dbReference type="Pfam" id="PF01625">
    <property type="entry name" value="PMSR"/>
    <property type="match status" value="1"/>
</dbReference>
<dbReference type="InterPro" id="IPR036509">
    <property type="entry name" value="Met_Sox_Rdtase_MsrA_sf"/>
</dbReference>
<evidence type="ECO:0000256" key="8">
    <source>
        <dbReference type="ARBA" id="ARBA00048782"/>
    </source>
</evidence>
<comment type="catalytic activity">
    <reaction evidence="8 9">
        <text>[thioredoxin]-disulfide + L-methionine + H2O = L-methionine (S)-S-oxide + [thioredoxin]-dithiol</text>
        <dbReference type="Rhea" id="RHEA:19993"/>
        <dbReference type="Rhea" id="RHEA-COMP:10698"/>
        <dbReference type="Rhea" id="RHEA-COMP:10700"/>
        <dbReference type="ChEBI" id="CHEBI:15377"/>
        <dbReference type="ChEBI" id="CHEBI:29950"/>
        <dbReference type="ChEBI" id="CHEBI:50058"/>
        <dbReference type="ChEBI" id="CHEBI:57844"/>
        <dbReference type="ChEBI" id="CHEBI:58772"/>
        <dbReference type="EC" id="1.8.4.11"/>
    </reaction>
</comment>
<dbReference type="PANTHER" id="PTHR10173:SF59">
    <property type="entry name" value="PEPTIDE METHIONINE SULFOXIDE REDUCTASE MSRA_MSRB"/>
    <property type="match status" value="1"/>
</dbReference>
<evidence type="ECO:0000256" key="2">
    <source>
        <dbReference type="ARBA" id="ARBA00011017"/>
    </source>
</evidence>